<name>A0ABW7FWQ3_9BURK</name>
<dbReference type="RefSeq" id="WP_394461316.1">
    <property type="nucleotide sequence ID" value="NZ_JBIGHZ010000004.1"/>
</dbReference>
<gene>
    <name evidence="1" type="ORF">ACG0Z6_11030</name>
</gene>
<keyword evidence="2" id="KW-1185">Reference proteome</keyword>
<protein>
    <submittedName>
        <fullName evidence="1">Uncharacterized protein</fullName>
    </submittedName>
</protein>
<evidence type="ECO:0000313" key="1">
    <source>
        <dbReference type="EMBL" id="MFG6448768.1"/>
    </source>
</evidence>
<comment type="caution">
    <text evidence="1">The sequence shown here is derived from an EMBL/GenBank/DDBJ whole genome shotgun (WGS) entry which is preliminary data.</text>
</comment>
<dbReference type="EMBL" id="JBIGHZ010000004">
    <property type="protein sequence ID" value="MFG6448768.1"/>
    <property type="molecule type" value="Genomic_DNA"/>
</dbReference>
<evidence type="ECO:0000313" key="2">
    <source>
        <dbReference type="Proteomes" id="UP001606099"/>
    </source>
</evidence>
<dbReference type="Proteomes" id="UP001606099">
    <property type="component" value="Unassembled WGS sequence"/>
</dbReference>
<organism evidence="1 2">
    <name type="scientific">Roseateles rivi</name>
    <dbReference type="NCBI Taxonomy" id="3299028"/>
    <lineage>
        <taxon>Bacteria</taxon>
        <taxon>Pseudomonadati</taxon>
        <taxon>Pseudomonadota</taxon>
        <taxon>Betaproteobacteria</taxon>
        <taxon>Burkholderiales</taxon>
        <taxon>Sphaerotilaceae</taxon>
        <taxon>Roseateles</taxon>
    </lineage>
</organism>
<accession>A0ABW7FWQ3</accession>
<sequence length="90" mass="9765">MSITTTLLAGTDTGSLIETSRLRRRLAALLLSLARALRRSARSLHRSRVHTPAMSSTGEITFVRRAGDPAGRVFLDGHLLGELPTRGTEL</sequence>
<reference evidence="1 2" key="1">
    <citation type="submission" date="2024-08" db="EMBL/GenBank/DDBJ databases">
        <authorList>
            <person name="Lu H."/>
        </authorList>
    </citation>
    <scope>NUCLEOTIDE SEQUENCE [LARGE SCALE GENOMIC DNA]</scope>
    <source>
        <strain evidence="1 2">BYS180W</strain>
    </source>
</reference>
<proteinExistence type="predicted"/>